<dbReference type="AlphaFoldDB" id="A0A6P3XVL8"/>
<feature type="non-terminal residue" evidence="2">
    <location>
        <position position="171"/>
    </location>
</feature>
<dbReference type="RefSeq" id="XP_014482600.1">
    <property type="nucleotide sequence ID" value="XM_014627114.1"/>
</dbReference>
<proteinExistence type="predicted"/>
<dbReference type="GeneID" id="106748516"/>
<keyword evidence="1" id="KW-1185">Reference proteome</keyword>
<evidence type="ECO:0000313" key="1">
    <source>
        <dbReference type="Proteomes" id="UP000515204"/>
    </source>
</evidence>
<gene>
    <name evidence="2" type="primary">LOC106748516</name>
</gene>
<sequence>MSDDLLAKERKFHRLNRELKTHDIMKEINSIVHTSTSTSISNELFNDAKQLHSFTMIDVKTTYPRDKTLNTQDKKSRKSSSLEASEILNIGNIADTENSSKQYNSLGNKAIIELFKSKIDMLHKKLQIIQLDYNKKCEYYKELELKTRKLGETQVKLHSRIGLLSDAIVKL</sequence>
<evidence type="ECO:0000313" key="2">
    <source>
        <dbReference type="RefSeq" id="XP_014482600.1"/>
    </source>
</evidence>
<dbReference type="KEGG" id="dqu:106748516"/>
<name>A0A6P3XVL8_DINQU</name>
<organism evidence="1 2">
    <name type="scientific">Dinoponera quadriceps</name>
    <name type="common">South American ant</name>
    <dbReference type="NCBI Taxonomy" id="609295"/>
    <lineage>
        <taxon>Eukaryota</taxon>
        <taxon>Metazoa</taxon>
        <taxon>Ecdysozoa</taxon>
        <taxon>Arthropoda</taxon>
        <taxon>Hexapoda</taxon>
        <taxon>Insecta</taxon>
        <taxon>Pterygota</taxon>
        <taxon>Neoptera</taxon>
        <taxon>Endopterygota</taxon>
        <taxon>Hymenoptera</taxon>
        <taxon>Apocrita</taxon>
        <taxon>Aculeata</taxon>
        <taxon>Formicoidea</taxon>
        <taxon>Formicidae</taxon>
        <taxon>Ponerinae</taxon>
        <taxon>Ponerini</taxon>
        <taxon>Dinoponera</taxon>
    </lineage>
</organism>
<reference evidence="2" key="1">
    <citation type="submission" date="2025-08" db="UniProtKB">
        <authorList>
            <consortium name="RefSeq"/>
        </authorList>
    </citation>
    <scope>IDENTIFICATION</scope>
</reference>
<dbReference type="OrthoDB" id="269872at2759"/>
<protein>
    <submittedName>
        <fullName evidence="2">Uncharacterized protein LOC106748516</fullName>
    </submittedName>
</protein>
<accession>A0A6P3XVL8</accession>
<dbReference type="Proteomes" id="UP000515204">
    <property type="component" value="Unplaced"/>
</dbReference>